<reference evidence="1" key="3">
    <citation type="submission" date="2025-09" db="UniProtKB">
        <authorList>
            <consortium name="Ensembl"/>
        </authorList>
    </citation>
    <scope>IDENTIFICATION</scope>
</reference>
<organism evidence="1 2">
    <name type="scientific">Theropithecus gelada</name>
    <name type="common">Gelada baboon</name>
    <dbReference type="NCBI Taxonomy" id="9565"/>
    <lineage>
        <taxon>Eukaryota</taxon>
        <taxon>Metazoa</taxon>
        <taxon>Chordata</taxon>
        <taxon>Craniata</taxon>
        <taxon>Vertebrata</taxon>
        <taxon>Euteleostomi</taxon>
        <taxon>Mammalia</taxon>
        <taxon>Eutheria</taxon>
        <taxon>Euarchontoglires</taxon>
        <taxon>Primates</taxon>
        <taxon>Haplorrhini</taxon>
        <taxon>Catarrhini</taxon>
        <taxon>Cercopithecidae</taxon>
        <taxon>Cercopithecinae</taxon>
        <taxon>Theropithecus</taxon>
    </lineage>
</organism>
<proteinExistence type="predicted"/>
<reference evidence="1" key="1">
    <citation type="submission" date="2018-05" db="EMBL/GenBank/DDBJ databases">
        <title>Whole genome of Theropithecus gelada.</title>
        <authorList>
            <person name="Chiou K.L."/>
            <person name="Snyder-Mackler N."/>
        </authorList>
    </citation>
    <scope>NUCLEOTIDE SEQUENCE [LARGE SCALE GENOMIC DNA]</scope>
</reference>
<dbReference type="AlphaFoldDB" id="A0A8D2EXH1"/>
<name>A0A8D2EXH1_THEGE</name>
<sequence>MDCHRLADDQPIFDQLSDLLTGVGIGDFIGLIGDTRGEPLLKPEHTHGCGRSSKRVAVIVAELSVLHLMSTPSNLPTVKDHRSLLKLQSPCSFRAGGPAAVSTQHNSRDASPINYNTNSTLCRAQHAQPHVPFLTMSCCLGIFPAKFCYF</sequence>
<evidence type="ECO:0000313" key="2">
    <source>
        <dbReference type="Proteomes" id="UP000694411"/>
    </source>
</evidence>
<evidence type="ECO:0000313" key="1">
    <source>
        <dbReference type="Ensembl" id="ENSTGEP00000012697.1"/>
    </source>
</evidence>
<dbReference type="Proteomes" id="UP000694411">
    <property type="component" value="Chromosome 1"/>
</dbReference>
<protein>
    <submittedName>
        <fullName evidence="1">Uncharacterized protein</fullName>
    </submittedName>
</protein>
<keyword evidence="2" id="KW-1185">Reference proteome</keyword>
<dbReference type="Ensembl" id="ENSTGET00000015276.1">
    <property type="protein sequence ID" value="ENSTGEP00000012697.1"/>
    <property type="gene ID" value="ENSTGEG00000010371.1"/>
</dbReference>
<reference evidence="1" key="2">
    <citation type="submission" date="2025-08" db="UniProtKB">
        <authorList>
            <consortium name="Ensembl"/>
        </authorList>
    </citation>
    <scope>IDENTIFICATION</scope>
</reference>
<accession>A0A8D2EXH1</accession>